<comment type="caution">
    <text evidence="1">The sequence shown here is derived from an EMBL/GenBank/DDBJ whole genome shotgun (WGS) entry which is preliminary data.</text>
</comment>
<dbReference type="EMBL" id="AVOT02005793">
    <property type="protein sequence ID" value="MBW0479996.1"/>
    <property type="molecule type" value="Genomic_DNA"/>
</dbReference>
<sequence length="104" mass="11597">MNNMVQHVFNINESIEAIESQLGTLDSSKITTLSLFFSLPDLREKITSALNTRLAANADLTINAEDILDIVQQMRVKEIPAISEDTMHLSRIDSSTSLPRNNQP</sequence>
<keyword evidence="2" id="KW-1185">Reference proteome</keyword>
<evidence type="ECO:0000313" key="1">
    <source>
        <dbReference type="EMBL" id="MBW0479996.1"/>
    </source>
</evidence>
<gene>
    <name evidence="1" type="ORF">O181_019711</name>
</gene>
<proteinExistence type="predicted"/>
<dbReference type="Proteomes" id="UP000765509">
    <property type="component" value="Unassembled WGS sequence"/>
</dbReference>
<organism evidence="1 2">
    <name type="scientific">Austropuccinia psidii MF-1</name>
    <dbReference type="NCBI Taxonomy" id="1389203"/>
    <lineage>
        <taxon>Eukaryota</taxon>
        <taxon>Fungi</taxon>
        <taxon>Dikarya</taxon>
        <taxon>Basidiomycota</taxon>
        <taxon>Pucciniomycotina</taxon>
        <taxon>Pucciniomycetes</taxon>
        <taxon>Pucciniales</taxon>
        <taxon>Sphaerophragmiaceae</taxon>
        <taxon>Austropuccinia</taxon>
    </lineage>
</organism>
<protein>
    <submittedName>
        <fullName evidence="1">Uncharacterized protein</fullName>
    </submittedName>
</protein>
<name>A0A9Q3GU47_9BASI</name>
<evidence type="ECO:0000313" key="2">
    <source>
        <dbReference type="Proteomes" id="UP000765509"/>
    </source>
</evidence>
<reference evidence="1" key="1">
    <citation type="submission" date="2021-03" db="EMBL/GenBank/DDBJ databases">
        <title>Draft genome sequence of rust myrtle Austropuccinia psidii MF-1, a brazilian biotype.</title>
        <authorList>
            <person name="Quecine M.C."/>
            <person name="Pachon D.M.R."/>
            <person name="Bonatelli M.L."/>
            <person name="Correr F.H."/>
            <person name="Franceschini L.M."/>
            <person name="Leite T.F."/>
            <person name="Margarido G.R.A."/>
            <person name="Almeida C.A."/>
            <person name="Ferrarezi J.A."/>
            <person name="Labate C.A."/>
        </authorList>
    </citation>
    <scope>NUCLEOTIDE SEQUENCE</scope>
    <source>
        <strain evidence="1">MF-1</strain>
    </source>
</reference>
<accession>A0A9Q3GU47</accession>
<dbReference type="AlphaFoldDB" id="A0A9Q3GU47"/>